<dbReference type="OrthoDB" id="9801263at2"/>
<dbReference type="EMBL" id="SJPJ01000001">
    <property type="protein sequence ID" value="TWT84890.1"/>
    <property type="molecule type" value="Genomic_DNA"/>
</dbReference>
<evidence type="ECO:0000256" key="1">
    <source>
        <dbReference type="SAM" id="MobiDB-lite"/>
    </source>
</evidence>
<dbReference type="InterPro" id="IPR041527">
    <property type="entry name" value="YhcG_N"/>
</dbReference>
<feature type="domain" description="YhcG N-terminal" evidence="2">
    <location>
        <begin position="33"/>
        <end position="82"/>
    </location>
</feature>
<feature type="region of interest" description="Disordered" evidence="1">
    <location>
        <begin position="83"/>
        <end position="103"/>
    </location>
</feature>
<organism evidence="3 4">
    <name type="scientific">Novipirellula herctigrandis</name>
    <dbReference type="NCBI Taxonomy" id="2527986"/>
    <lineage>
        <taxon>Bacteria</taxon>
        <taxon>Pseudomonadati</taxon>
        <taxon>Planctomycetota</taxon>
        <taxon>Planctomycetia</taxon>
        <taxon>Pirellulales</taxon>
        <taxon>Pirellulaceae</taxon>
        <taxon>Novipirellula</taxon>
    </lineage>
</organism>
<protein>
    <recommendedName>
        <fullName evidence="2">YhcG N-terminal domain-containing protein</fullName>
    </recommendedName>
</protein>
<evidence type="ECO:0000259" key="2">
    <source>
        <dbReference type="Pfam" id="PF17761"/>
    </source>
</evidence>
<evidence type="ECO:0000313" key="4">
    <source>
        <dbReference type="Proteomes" id="UP000315010"/>
    </source>
</evidence>
<name>A0A5C5ZCJ1_9BACT</name>
<dbReference type="Pfam" id="PF17761">
    <property type="entry name" value="DUF1016_N"/>
    <property type="match status" value="1"/>
</dbReference>
<proteinExistence type="predicted"/>
<accession>A0A5C5ZCJ1</accession>
<keyword evidence="4" id="KW-1185">Reference proteome</keyword>
<reference evidence="3 4" key="1">
    <citation type="submission" date="2019-02" db="EMBL/GenBank/DDBJ databases">
        <title>Deep-cultivation of Planctomycetes and their phenomic and genomic characterization uncovers novel biology.</title>
        <authorList>
            <person name="Wiegand S."/>
            <person name="Jogler M."/>
            <person name="Boedeker C."/>
            <person name="Pinto D."/>
            <person name="Vollmers J."/>
            <person name="Rivas-Marin E."/>
            <person name="Kohn T."/>
            <person name="Peeters S.H."/>
            <person name="Heuer A."/>
            <person name="Rast P."/>
            <person name="Oberbeckmann S."/>
            <person name="Bunk B."/>
            <person name="Jeske O."/>
            <person name="Meyerdierks A."/>
            <person name="Storesund J.E."/>
            <person name="Kallscheuer N."/>
            <person name="Luecker S."/>
            <person name="Lage O.M."/>
            <person name="Pohl T."/>
            <person name="Merkel B.J."/>
            <person name="Hornburger P."/>
            <person name="Mueller R.-W."/>
            <person name="Bruemmer F."/>
            <person name="Labrenz M."/>
            <person name="Spormann A.M."/>
            <person name="Op Den Camp H."/>
            <person name="Overmann J."/>
            <person name="Amann R."/>
            <person name="Jetten M.S.M."/>
            <person name="Mascher T."/>
            <person name="Medema M.H."/>
            <person name="Devos D.P."/>
            <person name="Kaster A.-K."/>
            <person name="Ovreas L."/>
            <person name="Rohde M."/>
            <person name="Galperin M.Y."/>
            <person name="Jogler C."/>
        </authorList>
    </citation>
    <scope>NUCLEOTIDE SEQUENCE [LARGE SCALE GENOMIC DNA]</scope>
    <source>
        <strain evidence="3 4">CA13</strain>
    </source>
</reference>
<dbReference type="Proteomes" id="UP000315010">
    <property type="component" value="Unassembled WGS sequence"/>
</dbReference>
<evidence type="ECO:0000313" key="3">
    <source>
        <dbReference type="EMBL" id="TWT84890.1"/>
    </source>
</evidence>
<dbReference type="AlphaFoldDB" id="A0A5C5ZCJ1"/>
<sequence>MQRHAAEKVCRPSRLDRCFLDKIVGALTPQSIDSVKPILEKLSYTHIEQIVDLDDDSKRAFYLTQCVQGNWSVRELKRQITRRRPALHAKGPHACRARSRRHG</sequence>
<gene>
    <name evidence="3" type="ORF">CA13_63710</name>
</gene>
<comment type="caution">
    <text evidence="3">The sequence shown here is derived from an EMBL/GenBank/DDBJ whole genome shotgun (WGS) entry which is preliminary data.</text>
</comment>